<dbReference type="Pfam" id="PF08244">
    <property type="entry name" value="Glyco_hydro_32C"/>
    <property type="match status" value="1"/>
</dbReference>
<proteinExistence type="inferred from homology"/>
<dbReference type="Pfam" id="PF00251">
    <property type="entry name" value="Glyco_hydro_32N"/>
    <property type="match status" value="2"/>
</dbReference>
<dbReference type="SUPFAM" id="SSF75005">
    <property type="entry name" value="Arabinanase/levansucrase/invertase"/>
    <property type="match status" value="1"/>
</dbReference>
<accession>A0A427Y1C1</accession>
<feature type="domain" description="Glycosyl hydrolase family 32 N-terminal" evidence="5">
    <location>
        <begin position="12"/>
        <end position="166"/>
    </location>
</feature>
<dbReference type="InterPro" id="IPR013320">
    <property type="entry name" value="ConA-like_dom_sf"/>
</dbReference>
<evidence type="ECO:0000256" key="1">
    <source>
        <dbReference type="ARBA" id="ARBA00009902"/>
    </source>
</evidence>
<dbReference type="GO" id="GO:0004575">
    <property type="term" value="F:sucrose alpha-glucosidase activity"/>
    <property type="evidence" value="ECO:0007669"/>
    <property type="project" value="TreeGrafter"/>
</dbReference>
<evidence type="ECO:0000256" key="3">
    <source>
        <dbReference type="ARBA" id="ARBA00023295"/>
    </source>
</evidence>
<dbReference type="EMBL" id="RSCE01000003">
    <property type="protein sequence ID" value="RSH84954.1"/>
    <property type="molecule type" value="Genomic_DNA"/>
</dbReference>
<dbReference type="GO" id="GO:0005987">
    <property type="term" value="P:sucrose catabolic process"/>
    <property type="evidence" value="ECO:0007669"/>
    <property type="project" value="TreeGrafter"/>
</dbReference>
<comment type="caution">
    <text evidence="7">The sequence shown here is derived from an EMBL/GenBank/DDBJ whole genome shotgun (WGS) entry which is preliminary data.</text>
</comment>
<evidence type="ECO:0008006" key="9">
    <source>
        <dbReference type="Google" id="ProtNLM"/>
    </source>
</evidence>
<evidence type="ECO:0000313" key="7">
    <source>
        <dbReference type="EMBL" id="RSH84954.1"/>
    </source>
</evidence>
<dbReference type="Gene3D" id="2.60.120.560">
    <property type="entry name" value="Exo-inulinase, domain 1"/>
    <property type="match status" value="1"/>
</dbReference>
<dbReference type="OrthoDB" id="202537at2759"/>
<dbReference type="STRING" id="105984.A0A427Y1C1"/>
<dbReference type="Proteomes" id="UP000279236">
    <property type="component" value="Unassembled WGS sequence"/>
</dbReference>
<keyword evidence="8" id="KW-1185">Reference proteome</keyword>
<evidence type="ECO:0000313" key="8">
    <source>
        <dbReference type="Proteomes" id="UP000279236"/>
    </source>
</evidence>
<protein>
    <recommendedName>
        <fullName evidence="9">Glycosyl hydrolase family 32 N-terminal domain-containing protein</fullName>
    </recommendedName>
</protein>
<feature type="domain" description="Glycosyl hydrolase family 32 C-terminal" evidence="6">
    <location>
        <begin position="404"/>
        <end position="514"/>
    </location>
</feature>
<dbReference type="PANTHER" id="PTHR42800">
    <property type="entry name" value="EXOINULINASE INUD (AFU_ORTHOLOGUE AFUA_5G00480)"/>
    <property type="match status" value="1"/>
</dbReference>
<comment type="similarity">
    <text evidence="1 4">Belongs to the glycosyl hydrolase 32 family.</text>
</comment>
<evidence type="ECO:0000259" key="6">
    <source>
        <dbReference type="Pfam" id="PF08244"/>
    </source>
</evidence>
<dbReference type="InterPro" id="IPR013189">
    <property type="entry name" value="Glyco_hydro_32_C"/>
</dbReference>
<keyword evidence="3 4" id="KW-0326">Glycosidase</keyword>
<evidence type="ECO:0000259" key="5">
    <source>
        <dbReference type="Pfam" id="PF00251"/>
    </source>
</evidence>
<reference evidence="7 8" key="1">
    <citation type="submission" date="2018-11" db="EMBL/GenBank/DDBJ databases">
        <title>Genome sequence of Apiotrichum porosum DSM 27194.</title>
        <authorList>
            <person name="Aliyu H."/>
            <person name="Gorte O."/>
            <person name="Ochsenreither K."/>
        </authorList>
    </citation>
    <scope>NUCLEOTIDE SEQUENCE [LARGE SCALE GENOMIC DNA]</scope>
    <source>
        <strain evidence="7 8">DSM 27194</strain>
    </source>
</reference>
<organism evidence="7 8">
    <name type="scientific">Apiotrichum porosum</name>
    <dbReference type="NCBI Taxonomy" id="105984"/>
    <lineage>
        <taxon>Eukaryota</taxon>
        <taxon>Fungi</taxon>
        <taxon>Dikarya</taxon>
        <taxon>Basidiomycota</taxon>
        <taxon>Agaricomycotina</taxon>
        <taxon>Tremellomycetes</taxon>
        <taxon>Trichosporonales</taxon>
        <taxon>Trichosporonaceae</taxon>
        <taxon>Apiotrichum</taxon>
    </lineage>
</organism>
<name>A0A427Y1C1_9TREE</name>
<feature type="domain" description="Glycosyl hydrolase family 32 N-terminal" evidence="5">
    <location>
        <begin position="312"/>
        <end position="365"/>
    </location>
</feature>
<evidence type="ECO:0000256" key="4">
    <source>
        <dbReference type="RuleBase" id="RU362110"/>
    </source>
</evidence>
<dbReference type="InterPro" id="IPR001362">
    <property type="entry name" value="Glyco_hydro_32"/>
</dbReference>
<gene>
    <name evidence="7" type="ORF">EHS24_006518</name>
</gene>
<dbReference type="RefSeq" id="XP_028478402.1">
    <property type="nucleotide sequence ID" value="XM_028621950.1"/>
</dbReference>
<dbReference type="SMART" id="SM00640">
    <property type="entry name" value="Glyco_32"/>
    <property type="match status" value="1"/>
</dbReference>
<keyword evidence="2 4" id="KW-0378">Hydrolase</keyword>
<dbReference type="PANTHER" id="PTHR42800:SF3">
    <property type="entry name" value="GLYCOSYL HYDROLASE FAMILY 32 N-TERMINAL DOMAIN-CONTAINING PROTEIN"/>
    <property type="match status" value="1"/>
</dbReference>
<dbReference type="CDD" id="cd18621">
    <property type="entry name" value="GH32_XdINV-like"/>
    <property type="match status" value="1"/>
</dbReference>
<sequence length="555" mass="60356">MDPLSTGRPGYHFIAPQGWMNDPCAPGYDPQTGTYHLFYQWNPRSHAWGDISWGHATSKDLLTWTHRSDDTPVLAPDQPYDKVAVFTGCYVPAGAGGNAGVLTVFYTSITALPVHYTLTHVRGSEGLSMATSDDGGKTWTKSPSDPILFGEPEGLAVTGFRDPYVFHWPRMDEARCTGSEPAKSLYGLLSGGLRGSVSGPRLFLFSIDPSDLTKWSFIRALPDLPPSMDILGADLGLNFECGSVVTLTDINAAGGSRVAAERDFILAGCEGTKVRYPVPDESIPPRVARCAAWVRASNDAGLVLDGSGGGGLLDYGVLYAAAPFKHPDGRTVLWGWLPEDDVPDSEQARKGWVGCFGVPRQIFLARYDSVAPATAGRLRTLGFEVEETATGATVNTFGIRPLTELTCTEAAIIVRHNHDHSISTRISYRPKESEIRIIRSRSAASTQVNTCDEVGMFTLLTMVSATGQEELEPLRLRVFIDHDVLEVFANDRFAMSTWIYSPPECQGVSLDWNGDPSLRTVEEAGRRQPTDLAPHGDDSASLESVDVWELVATNK</sequence>
<dbReference type="SUPFAM" id="SSF49899">
    <property type="entry name" value="Concanavalin A-like lectins/glucanases"/>
    <property type="match status" value="1"/>
</dbReference>
<dbReference type="AlphaFoldDB" id="A0A427Y1C1"/>
<dbReference type="GeneID" id="39591061"/>
<dbReference type="InterPro" id="IPR023296">
    <property type="entry name" value="Glyco_hydro_beta-prop_sf"/>
</dbReference>
<evidence type="ECO:0000256" key="2">
    <source>
        <dbReference type="ARBA" id="ARBA00022801"/>
    </source>
</evidence>
<dbReference type="InterPro" id="IPR013148">
    <property type="entry name" value="Glyco_hydro_32_N"/>
</dbReference>
<dbReference type="GO" id="GO:0005737">
    <property type="term" value="C:cytoplasm"/>
    <property type="evidence" value="ECO:0007669"/>
    <property type="project" value="TreeGrafter"/>
</dbReference>
<dbReference type="Gene3D" id="2.115.10.20">
    <property type="entry name" value="Glycosyl hydrolase domain, family 43"/>
    <property type="match status" value="1"/>
</dbReference>